<dbReference type="RefSeq" id="WP_013291729.1">
    <property type="nucleotide sequence ID" value="NC_014393.1"/>
</dbReference>
<dbReference type="STRING" id="573061.Clocel_2208"/>
<dbReference type="PANTHER" id="PTHR35330:SF1">
    <property type="entry name" value="SIROHEME BIOSYNTHESIS PROTEIN MET8"/>
    <property type="match status" value="1"/>
</dbReference>
<comment type="pathway">
    <text evidence="1">Porphyrin-containing compound metabolism; siroheme biosynthesis; sirohydrochlorin from precorrin-2: step 1/1.</text>
</comment>
<evidence type="ECO:0000256" key="2">
    <source>
        <dbReference type="ARBA" id="ARBA00012400"/>
    </source>
</evidence>
<keyword evidence="3" id="KW-0560">Oxidoreductase</keyword>
<dbReference type="Pfam" id="PF13241">
    <property type="entry name" value="NAD_binding_7"/>
    <property type="match status" value="1"/>
</dbReference>
<organism evidence="7 8">
    <name type="scientific">Clostridium cellulovorans (strain ATCC 35296 / DSM 3052 / OCM 3 / 743B)</name>
    <dbReference type="NCBI Taxonomy" id="573061"/>
    <lineage>
        <taxon>Bacteria</taxon>
        <taxon>Bacillati</taxon>
        <taxon>Bacillota</taxon>
        <taxon>Clostridia</taxon>
        <taxon>Eubacteriales</taxon>
        <taxon>Clostridiaceae</taxon>
        <taxon>Clostridium</taxon>
    </lineage>
</organism>
<dbReference type="SUPFAM" id="SSF75615">
    <property type="entry name" value="Siroheme synthase middle domains-like"/>
    <property type="match status" value="1"/>
</dbReference>
<dbReference type="Gene3D" id="3.40.50.720">
    <property type="entry name" value="NAD(P)-binding Rossmann-like Domain"/>
    <property type="match status" value="1"/>
</dbReference>
<keyword evidence="8" id="KW-1185">Reference proteome</keyword>
<accession>D9SNY3</accession>
<reference evidence="7 8" key="1">
    <citation type="submission" date="2010-08" db="EMBL/GenBank/DDBJ databases">
        <title>Complete sequence of Clostridium cellulovorans 743B.</title>
        <authorList>
            <consortium name="US DOE Joint Genome Institute"/>
            <person name="Lucas S."/>
            <person name="Copeland A."/>
            <person name="Lapidus A."/>
            <person name="Cheng J.-F."/>
            <person name="Bruce D."/>
            <person name="Goodwin L."/>
            <person name="Pitluck S."/>
            <person name="Chertkov O."/>
            <person name="Detter J.C."/>
            <person name="Han C."/>
            <person name="Tapia R."/>
            <person name="Land M."/>
            <person name="Hauser L."/>
            <person name="Chang Y.-J."/>
            <person name="Jeffries C."/>
            <person name="Kyrpides N."/>
            <person name="Ivanova N."/>
            <person name="Mikhailova N."/>
            <person name="Hemme C.L."/>
            <person name="Woyke T."/>
        </authorList>
    </citation>
    <scope>NUCLEOTIDE SEQUENCE [LARGE SCALE GENOMIC DNA]</scope>
    <source>
        <strain evidence="8">ATCC 35296 / DSM 3052 / OCM 3 / 743B</strain>
    </source>
</reference>
<dbReference type="HOGENOM" id="CLU_011276_8_3_9"/>
<dbReference type="NCBIfam" id="TIGR01470">
    <property type="entry name" value="cysG_Nterm"/>
    <property type="match status" value="1"/>
</dbReference>
<dbReference type="OrthoDB" id="9773765at2"/>
<dbReference type="InterPro" id="IPR036291">
    <property type="entry name" value="NAD(P)-bd_dom_sf"/>
</dbReference>
<evidence type="ECO:0000256" key="4">
    <source>
        <dbReference type="ARBA" id="ARBA00023027"/>
    </source>
</evidence>
<dbReference type="GO" id="GO:0004325">
    <property type="term" value="F:ferrochelatase activity"/>
    <property type="evidence" value="ECO:0007669"/>
    <property type="project" value="InterPro"/>
</dbReference>
<dbReference type="InterPro" id="IPR028161">
    <property type="entry name" value="Met8-like"/>
</dbReference>
<proteinExistence type="predicted"/>
<dbReference type="AlphaFoldDB" id="D9SNY3"/>
<dbReference type="SUPFAM" id="SSF51735">
    <property type="entry name" value="NAD(P)-binding Rossmann-fold domains"/>
    <property type="match status" value="1"/>
</dbReference>
<dbReference type="EC" id="1.3.1.76" evidence="2"/>
<dbReference type="eggNOG" id="COG1648">
    <property type="taxonomic scope" value="Bacteria"/>
</dbReference>
<dbReference type="GO" id="GO:0043115">
    <property type="term" value="F:precorrin-2 dehydrogenase activity"/>
    <property type="evidence" value="ECO:0007669"/>
    <property type="project" value="UniProtKB-EC"/>
</dbReference>
<dbReference type="Proteomes" id="UP000002730">
    <property type="component" value="Chromosome"/>
</dbReference>
<dbReference type="UniPathway" id="UPA00262">
    <property type="reaction ID" value="UER00222"/>
</dbReference>
<dbReference type="PANTHER" id="PTHR35330">
    <property type="entry name" value="SIROHEME BIOSYNTHESIS PROTEIN MET8"/>
    <property type="match status" value="1"/>
</dbReference>
<evidence type="ECO:0000313" key="8">
    <source>
        <dbReference type="Proteomes" id="UP000002730"/>
    </source>
</evidence>
<evidence type="ECO:0000256" key="1">
    <source>
        <dbReference type="ARBA" id="ARBA00005010"/>
    </source>
</evidence>
<protein>
    <recommendedName>
        <fullName evidence="2">precorrin-2 dehydrogenase</fullName>
        <ecNumber evidence="2">1.3.1.76</ecNumber>
    </recommendedName>
</protein>
<evidence type="ECO:0000256" key="6">
    <source>
        <dbReference type="ARBA" id="ARBA00047561"/>
    </source>
</evidence>
<sequence>MAYFPLFVELKNKIVVVFGGGPVAYRKIKTLLNFEPQIKVISPKFCQELKEVSDKITLIEGSYDDKYLKDAFLVIAATDAEFINKEIVNVCNEKGTNVNSANQNQEGFLFPAVVKRGAVIVGITSSGGSPSLSRKLKKT</sequence>
<dbReference type="EMBL" id="CP002160">
    <property type="protein sequence ID" value="ADL51948.1"/>
    <property type="molecule type" value="Genomic_DNA"/>
</dbReference>
<dbReference type="Gene3D" id="3.30.160.110">
    <property type="entry name" value="Siroheme synthase, domain 2"/>
    <property type="match status" value="1"/>
</dbReference>
<dbReference type="KEGG" id="ccb:Clocel_2208"/>
<gene>
    <name evidence="7" type="ordered locus">Clocel_2208</name>
</gene>
<evidence type="ECO:0000313" key="7">
    <source>
        <dbReference type="EMBL" id="ADL51948.1"/>
    </source>
</evidence>
<keyword evidence="5" id="KW-0627">Porphyrin biosynthesis</keyword>
<comment type="catalytic activity">
    <reaction evidence="6">
        <text>precorrin-2 + NAD(+) = sirohydrochlorin + NADH + 2 H(+)</text>
        <dbReference type="Rhea" id="RHEA:15613"/>
        <dbReference type="ChEBI" id="CHEBI:15378"/>
        <dbReference type="ChEBI" id="CHEBI:57540"/>
        <dbReference type="ChEBI" id="CHEBI:57945"/>
        <dbReference type="ChEBI" id="CHEBI:58351"/>
        <dbReference type="ChEBI" id="CHEBI:58827"/>
        <dbReference type="EC" id="1.3.1.76"/>
    </reaction>
</comment>
<name>D9SNY3_CLOC7</name>
<dbReference type="InterPro" id="IPR006367">
    <property type="entry name" value="Sirohaem_synthase_N"/>
</dbReference>
<evidence type="ECO:0000256" key="3">
    <source>
        <dbReference type="ARBA" id="ARBA00023002"/>
    </source>
</evidence>
<keyword evidence="4" id="KW-0520">NAD</keyword>
<evidence type="ECO:0000256" key="5">
    <source>
        <dbReference type="ARBA" id="ARBA00023244"/>
    </source>
</evidence>
<dbReference type="GO" id="GO:0019354">
    <property type="term" value="P:siroheme biosynthetic process"/>
    <property type="evidence" value="ECO:0007669"/>
    <property type="project" value="UniProtKB-UniPathway"/>
</dbReference>